<name>A0A2S6N4G2_RHOGL</name>
<dbReference type="SUPFAM" id="SSF51182">
    <property type="entry name" value="RmlC-like cupins"/>
    <property type="match status" value="1"/>
</dbReference>
<evidence type="ECO:0000259" key="1">
    <source>
        <dbReference type="Pfam" id="PF12973"/>
    </source>
</evidence>
<organism evidence="2 3">
    <name type="scientific">Rhodopila globiformis</name>
    <name type="common">Rhodopseudomonas globiformis</name>
    <dbReference type="NCBI Taxonomy" id="1071"/>
    <lineage>
        <taxon>Bacteria</taxon>
        <taxon>Pseudomonadati</taxon>
        <taxon>Pseudomonadota</taxon>
        <taxon>Alphaproteobacteria</taxon>
        <taxon>Acetobacterales</taxon>
        <taxon>Acetobacteraceae</taxon>
        <taxon>Rhodopila</taxon>
    </lineage>
</organism>
<sequence length="235" mass="24675">MITRHPSDGCLLAYAAGTLPEALAIVVATHAGRCACCRRTLLACEATGGALLEALPPAPLSDHALETVLARIGEPVAGVPPVLNPDLPAPLDRIALGRWWPIGPGIRWRWLRAEGAAWAGLILAQPGRSLPPHAHDGRELTCVLSGAFADGEGVYQAGDVAEPDGDHDPPPAVVARRRACACWPRRGYGCAARWAWRSGCLGCEDGAAFTIEPPSRGERPAACPDHATVVDTYPA</sequence>
<dbReference type="InterPro" id="IPR041916">
    <property type="entry name" value="Anti_sigma_zinc_sf"/>
</dbReference>
<comment type="caution">
    <text evidence="2">The sequence shown here is derived from an EMBL/GenBank/DDBJ whole genome shotgun (WGS) entry which is preliminary data.</text>
</comment>
<dbReference type="InterPro" id="IPR014710">
    <property type="entry name" value="RmlC-like_jellyroll"/>
</dbReference>
<dbReference type="AlphaFoldDB" id="A0A2S6N4G2"/>
<dbReference type="RefSeq" id="WP_104520864.1">
    <property type="nucleotide sequence ID" value="NZ_NHRY01000226.1"/>
</dbReference>
<evidence type="ECO:0000313" key="2">
    <source>
        <dbReference type="EMBL" id="PPQ29511.1"/>
    </source>
</evidence>
<keyword evidence="3" id="KW-1185">Reference proteome</keyword>
<dbReference type="InterPro" id="IPR011051">
    <property type="entry name" value="RmlC_Cupin_sf"/>
</dbReference>
<proteinExistence type="predicted"/>
<dbReference type="InterPro" id="IPR025979">
    <property type="entry name" value="ChrR-like_cupin_dom"/>
</dbReference>
<dbReference type="InterPro" id="IPR012807">
    <property type="entry name" value="Anti-sigma_ChrR"/>
</dbReference>
<evidence type="ECO:0000313" key="3">
    <source>
        <dbReference type="Proteomes" id="UP000239724"/>
    </source>
</evidence>
<protein>
    <recommendedName>
        <fullName evidence="1">ChrR-like cupin domain-containing protein</fullName>
    </recommendedName>
</protein>
<reference evidence="2 3" key="1">
    <citation type="journal article" date="2018" name="Arch. Microbiol.">
        <title>New insights into the metabolic potential of the phototrophic purple bacterium Rhodopila globiformis DSM 161(T) from its draft genome sequence and evidence for a vanadium-dependent nitrogenase.</title>
        <authorList>
            <person name="Imhoff J.F."/>
            <person name="Rahn T."/>
            <person name="Kunzel S."/>
            <person name="Neulinger S.C."/>
        </authorList>
    </citation>
    <scope>NUCLEOTIDE SEQUENCE [LARGE SCALE GENOMIC DNA]</scope>
    <source>
        <strain evidence="2 3">DSM 161</strain>
    </source>
</reference>
<dbReference type="Gene3D" id="2.60.120.10">
    <property type="entry name" value="Jelly Rolls"/>
    <property type="match status" value="1"/>
</dbReference>
<dbReference type="OrthoDB" id="2988517at2"/>
<dbReference type="CDD" id="cd20301">
    <property type="entry name" value="cupin_ChrR"/>
    <property type="match status" value="1"/>
</dbReference>
<gene>
    <name evidence="2" type="ORF">CCS01_21460</name>
</gene>
<dbReference type="Gene3D" id="1.10.10.1320">
    <property type="entry name" value="Anti-sigma factor, zinc-finger domain"/>
    <property type="match status" value="1"/>
</dbReference>
<dbReference type="EMBL" id="NHRY01000226">
    <property type="protein sequence ID" value="PPQ29511.1"/>
    <property type="molecule type" value="Genomic_DNA"/>
</dbReference>
<dbReference type="Proteomes" id="UP000239724">
    <property type="component" value="Unassembled WGS sequence"/>
</dbReference>
<feature type="domain" description="ChrR-like cupin" evidence="1">
    <location>
        <begin position="98"/>
        <end position="165"/>
    </location>
</feature>
<dbReference type="Pfam" id="PF12973">
    <property type="entry name" value="Cupin_7"/>
    <property type="match status" value="1"/>
</dbReference>
<accession>A0A2S6N4G2</accession>